<keyword evidence="2" id="KW-1185">Reference proteome</keyword>
<evidence type="ECO:0000313" key="2">
    <source>
        <dbReference type="Proteomes" id="UP000623467"/>
    </source>
</evidence>
<dbReference type="AlphaFoldDB" id="A0A8H6Z5Y2"/>
<dbReference type="EMBL" id="JACAZH010000003">
    <property type="protein sequence ID" value="KAF7373170.1"/>
    <property type="molecule type" value="Genomic_DNA"/>
</dbReference>
<dbReference type="OrthoDB" id="3052743at2759"/>
<protein>
    <submittedName>
        <fullName evidence="1">Uncharacterized protein</fullName>
    </submittedName>
</protein>
<dbReference type="Proteomes" id="UP000623467">
    <property type="component" value="Unassembled WGS sequence"/>
</dbReference>
<reference evidence="1" key="1">
    <citation type="submission" date="2020-05" db="EMBL/GenBank/DDBJ databases">
        <title>Mycena genomes resolve the evolution of fungal bioluminescence.</title>
        <authorList>
            <person name="Tsai I.J."/>
        </authorList>
    </citation>
    <scope>NUCLEOTIDE SEQUENCE</scope>
    <source>
        <strain evidence="1">160909Yilan</strain>
    </source>
</reference>
<organism evidence="1 2">
    <name type="scientific">Mycena sanguinolenta</name>
    <dbReference type="NCBI Taxonomy" id="230812"/>
    <lineage>
        <taxon>Eukaryota</taxon>
        <taxon>Fungi</taxon>
        <taxon>Dikarya</taxon>
        <taxon>Basidiomycota</taxon>
        <taxon>Agaricomycotina</taxon>
        <taxon>Agaricomycetes</taxon>
        <taxon>Agaricomycetidae</taxon>
        <taxon>Agaricales</taxon>
        <taxon>Marasmiineae</taxon>
        <taxon>Mycenaceae</taxon>
        <taxon>Mycena</taxon>
    </lineage>
</organism>
<evidence type="ECO:0000313" key="1">
    <source>
        <dbReference type="EMBL" id="KAF7373170.1"/>
    </source>
</evidence>
<proteinExistence type="predicted"/>
<name>A0A8H6Z5Y2_9AGAR</name>
<comment type="caution">
    <text evidence="1">The sequence shown here is derived from an EMBL/GenBank/DDBJ whole genome shotgun (WGS) entry which is preliminary data.</text>
</comment>
<gene>
    <name evidence="1" type="ORF">MSAN_00525400</name>
</gene>
<sequence>MYRMEGGKAFTQALQNVADLVPLPFLSSFVGVGIKVLQACQDASTIEETVKDLQERVYGVVLEVVNSTVASNDESSVELRGGIENLQSVLAALKKFQLGSQLRVETSQLRIETK</sequence>
<accession>A0A8H6Z5Y2</accession>